<dbReference type="Proteomes" id="UP000007819">
    <property type="component" value="Chromosome A2"/>
</dbReference>
<name>A0A8R1W7K1_ACYPI</name>
<evidence type="ECO:0000313" key="2">
    <source>
        <dbReference type="Proteomes" id="UP000007819"/>
    </source>
</evidence>
<reference evidence="2" key="1">
    <citation type="submission" date="2010-06" db="EMBL/GenBank/DDBJ databases">
        <authorList>
            <person name="Jiang H."/>
            <person name="Abraham K."/>
            <person name="Ali S."/>
            <person name="Alsbrooks S.L."/>
            <person name="Anim B.N."/>
            <person name="Anosike U.S."/>
            <person name="Attaway T."/>
            <person name="Bandaranaike D.P."/>
            <person name="Battles P.K."/>
            <person name="Bell S.N."/>
            <person name="Bell A.V."/>
            <person name="Beltran B."/>
            <person name="Bickham C."/>
            <person name="Bustamante Y."/>
            <person name="Caleb T."/>
            <person name="Canada A."/>
            <person name="Cardenas V."/>
            <person name="Carter K."/>
            <person name="Chacko J."/>
            <person name="Chandrabose M.N."/>
            <person name="Chavez D."/>
            <person name="Chavez A."/>
            <person name="Chen L."/>
            <person name="Chu H.-S."/>
            <person name="Claassen K.J."/>
            <person name="Cockrell R."/>
            <person name="Collins M."/>
            <person name="Cooper J.A."/>
            <person name="Cree A."/>
            <person name="Curry S.M."/>
            <person name="Da Y."/>
            <person name="Dao M.D."/>
            <person name="Das B."/>
            <person name="Davila M.-L."/>
            <person name="Davy-Carroll L."/>
            <person name="Denson S."/>
            <person name="Dinh H."/>
            <person name="Ebong V.E."/>
            <person name="Edwards J.R."/>
            <person name="Egan A."/>
            <person name="El-Daye J."/>
            <person name="Escobedo L."/>
            <person name="Fernandez S."/>
            <person name="Fernando P.R."/>
            <person name="Flagg N."/>
            <person name="Forbes L.D."/>
            <person name="Fowler R.G."/>
            <person name="Fu Q."/>
            <person name="Gabisi R.A."/>
            <person name="Ganer J."/>
            <person name="Garbino Pronczuk A."/>
            <person name="Garcia R.M."/>
            <person name="Garner T."/>
            <person name="Garrett T.E."/>
            <person name="Gonzalez D.A."/>
            <person name="Hamid H."/>
            <person name="Hawkins E.S."/>
            <person name="Hirani K."/>
            <person name="Hogues M.E."/>
            <person name="Hollins B."/>
            <person name="Hsiao C.-H."/>
            <person name="Jabil R."/>
            <person name="James M.L."/>
            <person name="Jhangiani S.N."/>
            <person name="Johnson B."/>
            <person name="Johnson Q."/>
            <person name="Joshi V."/>
            <person name="Kalu J.B."/>
            <person name="Kam C."/>
            <person name="Kashfia A."/>
            <person name="Keebler J."/>
            <person name="Kisamo H."/>
            <person name="Kovar C.L."/>
            <person name="Lago L.A."/>
            <person name="Lai C.-Y."/>
            <person name="Laidlaw J."/>
            <person name="Lara F."/>
            <person name="Le T.-K."/>
            <person name="Lee S.L."/>
            <person name="Legall F.H."/>
            <person name="Lemon S.J."/>
            <person name="Lewis L.R."/>
            <person name="Li B."/>
            <person name="Liu Y."/>
            <person name="Liu Y.-S."/>
            <person name="Lopez J."/>
            <person name="Lozado R.J."/>
            <person name="Lu J."/>
            <person name="Madu R.C."/>
            <person name="Maheshwari M."/>
            <person name="Maheshwari R."/>
            <person name="Malloy K."/>
            <person name="Martinez E."/>
            <person name="Mathew T."/>
            <person name="Mercado I.C."/>
            <person name="Mercado C."/>
            <person name="Meyer B."/>
            <person name="Montgomery K."/>
            <person name="Morgan M.B."/>
            <person name="Munidasa M."/>
            <person name="Nazareth L.V."/>
            <person name="Nelson J."/>
            <person name="Ng B.M."/>
            <person name="Nguyen N.B."/>
            <person name="Nguyen P.Q."/>
            <person name="Nguyen T."/>
            <person name="Obregon M."/>
            <person name="Okwuonu G.O."/>
            <person name="Onwere C.G."/>
            <person name="Orozco G."/>
            <person name="Parra A."/>
            <person name="Patel S."/>
            <person name="Patil S."/>
            <person name="Perez A."/>
            <person name="Perez Y."/>
            <person name="Pham C."/>
            <person name="Primus E.L."/>
            <person name="Pu L.-L."/>
            <person name="Puazo M."/>
            <person name="Qin X."/>
            <person name="Quiroz J.B."/>
            <person name="Reese J."/>
            <person name="Richards S."/>
            <person name="Rives C.M."/>
            <person name="Robberts R."/>
            <person name="Ruiz S.J."/>
            <person name="Ruiz M.J."/>
            <person name="Santibanez J."/>
            <person name="Schneider B.W."/>
            <person name="Sisson I."/>
            <person name="Smith M."/>
            <person name="Sodergren E."/>
            <person name="Song X.-Z."/>
            <person name="Song B.B."/>
            <person name="Summersgill H."/>
            <person name="Thelus R."/>
            <person name="Thornton R.D."/>
            <person name="Trejos Z.Y."/>
            <person name="Usmani K."/>
            <person name="Vattathil S."/>
            <person name="Villasana D."/>
            <person name="Walker D.L."/>
            <person name="Wang S."/>
            <person name="Wang K."/>
            <person name="White C.S."/>
            <person name="Williams A.C."/>
            <person name="Williamson J."/>
            <person name="Wilson K."/>
            <person name="Woghiren I.O."/>
            <person name="Woodworth J.R."/>
            <person name="Worley K.C."/>
            <person name="Wright R.A."/>
            <person name="Wu W."/>
            <person name="Young L."/>
            <person name="Zhang L."/>
            <person name="Zhang J."/>
            <person name="Zhu Y."/>
            <person name="Muzny D.M."/>
            <person name="Weinstock G."/>
            <person name="Gibbs R.A."/>
        </authorList>
    </citation>
    <scope>NUCLEOTIDE SEQUENCE [LARGE SCALE GENOMIC DNA]</scope>
    <source>
        <strain evidence="2">LSR1</strain>
    </source>
</reference>
<dbReference type="OrthoDB" id="6606744at2759"/>
<dbReference type="AlphaFoldDB" id="A0A8R1W7K1"/>
<evidence type="ECO:0000313" key="1">
    <source>
        <dbReference type="EnsemblMetazoa" id="XP_003242981.1"/>
    </source>
</evidence>
<protein>
    <submittedName>
        <fullName evidence="1">Uncharacterized protein</fullName>
    </submittedName>
</protein>
<organism evidence="1 2">
    <name type="scientific">Acyrthosiphon pisum</name>
    <name type="common">Pea aphid</name>
    <dbReference type="NCBI Taxonomy" id="7029"/>
    <lineage>
        <taxon>Eukaryota</taxon>
        <taxon>Metazoa</taxon>
        <taxon>Ecdysozoa</taxon>
        <taxon>Arthropoda</taxon>
        <taxon>Hexapoda</taxon>
        <taxon>Insecta</taxon>
        <taxon>Pterygota</taxon>
        <taxon>Neoptera</taxon>
        <taxon>Paraneoptera</taxon>
        <taxon>Hemiptera</taxon>
        <taxon>Sternorrhyncha</taxon>
        <taxon>Aphidomorpha</taxon>
        <taxon>Aphidoidea</taxon>
        <taxon>Aphididae</taxon>
        <taxon>Macrosiphini</taxon>
        <taxon>Acyrthosiphon</taxon>
    </lineage>
</organism>
<dbReference type="RefSeq" id="XP_003242981.1">
    <property type="nucleotide sequence ID" value="XM_003242933.4"/>
</dbReference>
<proteinExistence type="predicted"/>
<dbReference type="EnsemblMetazoa" id="XM_003242933.4">
    <property type="protein sequence ID" value="XP_003242981.1"/>
    <property type="gene ID" value="LOC100570454"/>
</dbReference>
<sequence length="342" mass="39203">MNALGDSSCRYSGNFDSGNKICHKDVVKIDTLPKECTAFVFDGVVCTSDYEIVARWIPEDIAHLQSLIDFEDGSHNVYLFYKHQTLDEWNDAIFFGDFQTEAQKVHEFIDLHAVKGLILDGIDDPLLSEDGGGNFHKNFSAYVTAIKTENPDLEIGFYLSARLFIINANETENSTWFDFCKMNDVLDFYVIEFATFNICFDEFLHGGITPLDSTNPDDMTLNKFAAALKQSTIAKDKVYFEFLISPVPIPEENDNFKHCELSYNEYCENHDQYQEIWCVDNQDILNKKGKFAKDYSNGFIGRDIDLVDRDNKCECDNKYVTFYMLLDGYNNANDPLTCQAFN</sequence>
<accession>A0A8R1W7K1</accession>
<keyword evidence="2" id="KW-1185">Reference proteome</keyword>
<dbReference type="GeneID" id="100570454"/>
<dbReference type="KEGG" id="api:100570454"/>
<reference evidence="1" key="2">
    <citation type="submission" date="2022-06" db="UniProtKB">
        <authorList>
            <consortium name="EnsemblMetazoa"/>
        </authorList>
    </citation>
    <scope>IDENTIFICATION</scope>
</reference>